<keyword evidence="2" id="KW-1133">Transmembrane helix</keyword>
<keyword evidence="3" id="KW-0732">Signal</keyword>
<evidence type="ECO:0008006" key="6">
    <source>
        <dbReference type="Google" id="ProtNLM"/>
    </source>
</evidence>
<feature type="compositionally biased region" description="Low complexity" evidence="1">
    <location>
        <begin position="312"/>
        <end position="321"/>
    </location>
</feature>
<feature type="transmembrane region" description="Helical" evidence="2">
    <location>
        <begin position="337"/>
        <end position="357"/>
    </location>
</feature>
<accession>A0ABV7YKS4</accession>
<feature type="chain" id="PRO_5045062101" description="Gram-positive cocci surface proteins LPxTG domain-containing protein" evidence="3">
    <location>
        <begin position="23"/>
        <end position="364"/>
    </location>
</feature>
<comment type="caution">
    <text evidence="4">The sequence shown here is derived from an EMBL/GenBank/DDBJ whole genome shotgun (WGS) entry which is preliminary data.</text>
</comment>
<protein>
    <recommendedName>
        <fullName evidence="6">Gram-positive cocci surface proteins LPxTG domain-containing protein</fullName>
    </recommendedName>
</protein>
<organism evidence="4 5">
    <name type="scientific">Tenggerimyces flavus</name>
    <dbReference type="NCBI Taxonomy" id="1708749"/>
    <lineage>
        <taxon>Bacteria</taxon>
        <taxon>Bacillati</taxon>
        <taxon>Actinomycetota</taxon>
        <taxon>Actinomycetes</taxon>
        <taxon>Propionibacteriales</taxon>
        <taxon>Nocardioidaceae</taxon>
        <taxon>Tenggerimyces</taxon>
    </lineage>
</organism>
<gene>
    <name evidence="4" type="ORF">ACFOUW_32690</name>
</gene>
<evidence type="ECO:0000256" key="2">
    <source>
        <dbReference type="SAM" id="Phobius"/>
    </source>
</evidence>
<keyword evidence="2" id="KW-0472">Membrane</keyword>
<feature type="region of interest" description="Disordered" evidence="1">
    <location>
        <begin position="293"/>
        <end position="321"/>
    </location>
</feature>
<keyword evidence="5" id="KW-1185">Reference proteome</keyword>
<keyword evidence="2" id="KW-0812">Transmembrane</keyword>
<dbReference type="Proteomes" id="UP001595699">
    <property type="component" value="Unassembled WGS sequence"/>
</dbReference>
<dbReference type="RefSeq" id="WP_205116504.1">
    <property type="nucleotide sequence ID" value="NZ_JAFBCM010000001.1"/>
</dbReference>
<reference evidence="5" key="1">
    <citation type="journal article" date="2019" name="Int. J. Syst. Evol. Microbiol.">
        <title>The Global Catalogue of Microorganisms (GCM) 10K type strain sequencing project: providing services to taxonomists for standard genome sequencing and annotation.</title>
        <authorList>
            <consortium name="The Broad Institute Genomics Platform"/>
            <consortium name="The Broad Institute Genome Sequencing Center for Infectious Disease"/>
            <person name="Wu L."/>
            <person name="Ma J."/>
        </authorList>
    </citation>
    <scope>NUCLEOTIDE SEQUENCE [LARGE SCALE GENOMIC DNA]</scope>
    <source>
        <strain evidence="5">CGMCC 4.7241</strain>
    </source>
</reference>
<evidence type="ECO:0000256" key="3">
    <source>
        <dbReference type="SAM" id="SignalP"/>
    </source>
</evidence>
<sequence>MRGIARTVGAIAGAGAVVVATAMPGAAVPPPVSQAWGSALTVSLGGQNTGTGEFEARHDGKRMRTVGRNKPILPLLDGQQTVVGGSLGQDATASSDGDSAACAGVVGRDGSVEVGPHGSCLTGNDGRIVLSLGELPELGLGTILPELPKLPEIPELPKLPTDLPDLGLRLVGQAITARCDADKDSASGSSKVADLELVGVLDGKEIPLLSIPPSGTTVGLGEILSKLGIPGLDELLAQLPSDQLPSDVLVLRTDEQVREKGRLTVTALRVAVAPTSLADIRVAKVTCGPNRELVHARPTSSPTPSPVPTNRPAPTSVPTAVPAGLASMPGATPVSSGLGVGTLALLGLGGLALGVLLHRRRRTS</sequence>
<evidence type="ECO:0000313" key="5">
    <source>
        <dbReference type="Proteomes" id="UP001595699"/>
    </source>
</evidence>
<feature type="signal peptide" evidence="3">
    <location>
        <begin position="1"/>
        <end position="22"/>
    </location>
</feature>
<proteinExistence type="predicted"/>
<evidence type="ECO:0000313" key="4">
    <source>
        <dbReference type="EMBL" id="MFC3765632.1"/>
    </source>
</evidence>
<name>A0ABV7YKS4_9ACTN</name>
<feature type="compositionally biased region" description="Pro residues" evidence="1">
    <location>
        <begin position="301"/>
        <end position="311"/>
    </location>
</feature>
<evidence type="ECO:0000256" key="1">
    <source>
        <dbReference type="SAM" id="MobiDB-lite"/>
    </source>
</evidence>
<dbReference type="EMBL" id="JBHRZH010000041">
    <property type="protein sequence ID" value="MFC3765632.1"/>
    <property type="molecule type" value="Genomic_DNA"/>
</dbReference>